<keyword evidence="8" id="KW-0378">Hydrolase</keyword>
<dbReference type="Pfam" id="PF06827">
    <property type="entry name" value="zf-FPG_IleRS"/>
    <property type="match status" value="1"/>
</dbReference>
<dbReference type="PANTHER" id="PTHR22993:SF9">
    <property type="entry name" value="FORMAMIDOPYRIMIDINE-DNA GLYCOSYLASE"/>
    <property type="match status" value="1"/>
</dbReference>
<evidence type="ECO:0000259" key="17">
    <source>
        <dbReference type="PROSITE" id="PS51066"/>
    </source>
</evidence>
<dbReference type="EMBL" id="MHOO01000011">
    <property type="protein sequence ID" value="OGZ63745.1"/>
    <property type="molecule type" value="Genomic_DNA"/>
</dbReference>
<dbReference type="SUPFAM" id="SSF46946">
    <property type="entry name" value="S13-like H2TH domain"/>
    <property type="match status" value="1"/>
</dbReference>
<feature type="domain" description="FPG-type" evidence="17">
    <location>
        <begin position="271"/>
        <end position="305"/>
    </location>
</feature>
<dbReference type="GO" id="GO:0140078">
    <property type="term" value="F:class I DNA-(apurinic or apyrimidinic site) endonuclease activity"/>
    <property type="evidence" value="ECO:0007669"/>
    <property type="project" value="UniProtKB-EC"/>
</dbReference>
<dbReference type="GO" id="GO:0034039">
    <property type="term" value="F:8-oxo-7,8-dihydroguanine DNA N-glycosylase activity"/>
    <property type="evidence" value="ECO:0007669"/>
    <property type="project" value="TreeGrafter"/>
</dbReference>
<keyword evidence="11" id="KW-0234">DNA repair</keyword>
<evidence type="ECO:0000259" key="18">
    <source>
        <dbReference type="PROSITE" id="PS51068"/>
    </source>
</evidence>
<evidence type="ECO:0000313" key="20">
    <source>
        <dbReference type="Proteomes" id="UP000176855"/>
    </source>
</evidence>
<evidence type="ECO:0000256" key="5">
    <source>
        <dbReference type="ARBA" id="ARBA00022723"/>
    </source>
</evidence>
<comment type="caution">
    <text evidence="19">The sequence shown here is derived from an EMBL/GenBank/DDBJ whole genome shotgun (WGS) entry which is preliminary data.</text>
</comment>
<feature type="domain" description="Formamidopyrimidine-DNA glycosylase catalytic" evidence="18">
    <location>
        <begin position="2"/>
        <end position="146"/>
    </location>
</feature>
<dbReference type="Gene3D" id="3.20.190.10">
    <property type="entry name" value="MutM-like, N-terminal"/>
    <property type="match status" value="1"/>
</dbReference>
<dbReference type="PROSITE" id="PS51068">
    <property type="entry name" value="FPG_CAT"/>
    <property type="match status" value="1"/>
</dbReference>
<proteinExistence type="inferred from homology"/>
<keyword evidence="6" id="KW-0227">DNA damage</keyword>
<dbReference type="SUPFAM" id="SSF81624">
    <property type="entry name" value="N-terminal domain of MutM-like DNA repair proteins"/>
    <property type="match status" value="1"/>
</dbReference>
<keyword evidence="5" id="KW-0479">Metal-binding</keyword>
<evidence type="ECO:0000256" key="8">
    <source>
        <dbReference type="ARBA" id="ARBA00022801"/>
    </source>
</evidence>
<comment type="catalytic activity">
    <reaction evidence="15">
        <text>2'-deoxyribonucleotide-(2'-deoxyribose 5'-phosphate)-2'-deoxyribonucleotide-DNA = a 3'-end 2'-deoxyribonucleotide-(2,3-dehydro-2,3-deoxyribose 5'-phosphate)-DNA + a 5'-end 5'-phospho-2'-deoxyribonucleoside-DNA + H(+)</text>
        <dbReference type="Rhea" id="RHEA:66592"/>
        <dbReference type="Rhea" id="RHEA-COMP:13180"/>
        <dbReference type="Rhea" id="RHEA-COMP:16897"/>
        <dbReference type="Rhea" id="RHEA-COMP:17067"/>
        <dbReference type="ChEBI" id="CHEBI:15378"/>
        <dbReference type="ChEBI" id="CHEBI:136412"/>
        <dbReference type="ChEBI" id="CHEBI:157695"/>
        <dbReference type="ChEBI" id="CHEBI:167181"/>
        <dbReference type="EC" id="4.2.99.18"/>
    </reaction>
</comment>
<dbReference type="InterPro" id="IPR000214">
    <property type="entry name" value="Znf_DNA_glyclase/AP_lyase"/>
</dbReference>
<dbReference type="GO" id="GO:0006284">
    <property type="term" value="P:base-excision repair"/>
    <property type="evidence" value="ECO:0007669"/>
    <property type="project" value="InterPro"/>
</dbReference>
<dbReference type="InterPro" id="IPR012319">
    <property type="entry name" value="FPG_cat"/>
</dbReference>
<dbReference type="NCBIfam" id="NF002211">
    <property type="entry name" value="PRK01103.1"/>
    <property type="match status" value="1"/>
</dbReference>
<dbReference type="GO" id="GO:0008270">
    <property type="term" value="F:zinc ion binding"/>
    <property type="evidence" value="ECO:0007669"/>
    <property type="project" value="UniProtKB-KW"/>
</dbReference>
<dbReference type="SMART" id="SM00898">
    <property type="entry name" value="Fapy_DNA_glyco"/>
    <property type="match status" value="1"/>
</dbReference>
<keyword evidence="12" id="KW-0456">Lyase</keyword>
<sequence>MPELPEVETTVKGLIKLKVLNRTFINAWSDWKKVVRLRSNFIGATARQVKTPKDFELFKKELKGKKIKKIWRRAKNIIFELSGGYSLLIHQKMTGHLLYGTWNMKHGTWESVKKGPLEEKINLFIHLLFTLDNGKMIALSDYRKFAKAELWKTEELLNSPEFKNLGPEPLEKSFTFAVFKKALQGKRGKVKQVIMVPEVIAGIGNIYSSEALWWAKIHPQKDVSKLNEKELKLLYGAIKKVLLTGVVLGGESFADYRNIEGEKGHFDDERKVYKREKQPCFRCEESIVRLKFGGRSAFFCPKCQRL</sequence>
<dbReference type="Gene3D" id="1.10.8.50">
    <property type="match status" value="1"/>
</dbReference>
<keyword evidence="13" id="KW-0511">Multifunctional enzyme</keyword>
<dbReference type="Pfam" id="PF06831">
    <property type="entry name" value="H2TH"/>
    <property type="match status" value="1"/>
</dbReference>
<comment type="subunit">
    <text evidence="4">Monomer.</text>
</comment>
<evidence type="ECO:0000256" key="13">
    <source>
        <dbReference type="ARBA" id="ARBA00023268"/>
    </source>
</evidence>
<dbReference type="Proteomes" id="UP000176855">
    <property type="component" value="Unassembled WGS sequence"/>
</dbReference>
<name>A0A1G2HMT8_9BACT</name>
<gene>
    <name evidence="19" type="ORF">A2730_00430</name>
</gene>
<keyword evidence="7 16" id="KW-0863">Zinc-finger</keyword>
<evidence type="ECO:0000256" key="15">
    <source>
        <dbReference type="ARBA" id="ARBA00044632"/>
    </source>
</evidence>
<dbReference type="AlphaFoldDB" id="A0A1G2HMT8"/>
<dbReference type="GO" id="GO:0003684">
    <property type="term" value="F:damaged DNA binding"/>
    <property type="evidence" value="ECO:0007669"/>
    <property type="project" value="InterPro"/>
</dbReference>
<protein>
    <submittedName>
        <fullName evidence="19">DNA-formamidopyrimidine glycosylase</fullName>
    </submittedName>
</protein>
<evidence type="ECO:0000313" key="19">
    <source>
        <dbReference type="EMBL" id="OGZ63745.1"/>
    </source>
</evidence>
<dbReference type="InterPro" id="IPR010979">
    <property type="entry name" value="Ribosomal_uS13-like_H2TH"/>
</dbReference>
<dbReference type="SUPFAM" id="SSF57716">
    <property type="entry name" value="Glucocorticoid receptor-like (DNA-binding domain)"/>
    <property type="match status" value="1"/>
</dbReference>
<dbReference type="InterPro" id="IPR010663">
    <property type="entry name" value="Znf_FPG/IleRS"/>
</dbReference>
<keyword evidence="14" id="KW-0326">Glycosidase</keyword>
<dbReference type="SMART" id="SM01232">
    <property type="entry name" value="H2TH"/>
    <property type="match status" value="1"/>
</dbReference>
<dbReference type="FunFam" id="1.10.8.50:FF:000003">
    <property type="entry name" value="Formamidopyrimidine-DNA glycosylase"/>
    <property type="match status" value="1"/>
</dbReference>
<comment type="cofactor">
    <cofactor evidence="2">
        <name>Zn(2+)</name>
        <dbReference type="ChEBI" id="CHEBI:29105"/>
    </cofactor>
</comment>
<dbReference type="InterPro" id="IPR020629">
    <property type="entry name" value="FPG_Glyclase"/>
</dbReference>
<evidence type="ECO:0000256" key="10">
    <source>
        <dbReference type="ARBA" id="ARBA00023125"/>
    </source>
</evidence>
<evidence type="ECO:0000256" key="12">
    <source>
        <dbReference type="ARBA" id="ARBA00023239"/>
    </source>
</evidence>
<comment type="catalytic activity">
    <reaction evidence="1">
        <text>Hydrolysis of DNA containing ring-opened 7-methylguanine residues, releasing 2,6-diamino-4-hydroxy-5-(N-methyl)formamidopyrimidine.</text>
        <dbReference type="EC" id="3.2.2.23"/>
    </reaction>
</comment>
<evidence type="ECO:0000256" key="16">
    <source>
        <dbReference type="PROSITE-ProRule" id="PRU00391"/>
    </source>
</evidence>
<evidence type="ECO:0000256" key="1">
    <source>
        <dbReference type="ARBA" id="ARBA00001668"/>
    </source>
</evidence>
<evidence type="ECO:0000256" key="4">
    <source>
        <dbReference type="ARBA" id="ARBA00011245"/>
    </source>
</evidence>
<evidence type="ECO:0000256" key="7">
    <source>
        <dbReference type="ARBA" id="ARBA00022771"/>
    </source>
</evidence>
<keyword evidence="9" id="KW-0862">Zinc</keyword>
<evidence type="ECO:0000256" key="9">
    <source>
        <dbReference type="ARBA" id="ARBA00022833"/>
    </source>
</evidence>
<evidence type="ECO:0000256" key="14">
    <source>
        <dbReference type="ARBA" id="ARBA00023295"/>
    </source>
</evidence>
<dbReference type="Pfam" id="PF01149">
    <property type="entry name" value="Fapy_DNA_glyco"/>
    <property type="match status" value="1"/>
</dbReference>
<keyword evidence="10" id="KW-0238">DNA-binding</keyword>
<dbReference type="STRING" id="1802202.A2730_00430"/>
<evidence type="ECO:0000256" key="11">
    <source>
        <dbReference type="ARBA" id="ARBA00023204"/>
    </source>
</evidence>
<dbReference type="InterPro" id="IPR015886">
    <property type="entry name" value="H2TH_FPG"/>
</dbReference>
<evidence type="ECO:0000256" key="6">
    <source>
        <dbReference type="ARBA" id="ARBA00022763"/>
    </source>
</evidence>
<evidence type="ECO:0000256" key="2">
    <source>
        <dbReference type="ARBA" id="ARBA00001947"/>
    </source>
</evidence>
<dbReference type="PROSITE" id="PS51066">
    <property type="entry name" value="ZF_FPG_2"/>
    <property type="match status" value="1"/>
</dbReference>
<reference evidence="19 20" key="1">
    <citation type="journal article" date="2016" name="Nat. Commun.">
        <title>Thousands of microbial genomes shed light on interconnected biogeochemical processes in an aquifer system.</title>
        <authorList>
            <person name="Anantharaman K."/>
            <person name="Brown C.T."/>
            <person name="Hug L.A."/>
            <person name="Sharon I."/>
            <person name="Castelle C.J."/>
            <person name="Probst A.J."/>
            <person name="Thomas B.C."/>
            <person name="Singh A."/>
            <person name="Wilkins M.J."/>
            <person name="Karaoz U."/>
            <person name="Brodie E.L."/>
            <person name="Williams K.H."/>
            <person name="Hubbard S.S."/>
            <person name="Banfield J.F."/>
        </authorList>
    </citation>
    <scope>NUCLEOTIDE SEQUENCE [LARGE SCALE GENOMIC DNA]</scope>
</reference>
<comment type="similarity">
    <text evidence="3">Belongs to the FPG family.</text>
</comment>
<dbReference type="NCBIfam" id="TIGR00577">
    <property type="entry name" value="fpg"/>
    <property type="match status" value="1"/>
</dbReference>
<dbReference type="PANTHER" id="PTHR22993">
    <property type="entry name" value="FORMAMIDOPYRIMIDINE-DNA GLYCOSYLASE"/>
    <property type="match status" value="1"/>
</dbReference>
<accession>A0A1G2HMT8</accession>
<evidence type="ECO:0000256" key="3">
    <source>
        <dbReference type="ARBA" id="ARBA00009409"/>
    </source>
</evidence>
<dbReference type="InterPro" id="IPR035937">
    <property type="entry name" value="FPG_N"/>
</dbReference>
<organism evidence="19 20">
    <name type="scientific">Candidatus Staskawiczbacteria bacterium RIFCSPHIGHO2_01_FULL_39_25</name>
    <dbReference type="NCBI Taxonomy" id="1802202"/>
    <lineage>
        <taxon>Bacteria</taxon>
        <taxon>Candidatus Staskawicziibacteriota</taxon>
    </lineage>
</organism>